<evidence type="ECO:0000256" key="4">
    <source>
        <dbReference type="ARBA" id="ARBA00016743"/>
    </source>
</evidence>
<dbReference type="GO" id="GO:0000036">
    <property type="term" value="F:acyl carrier activity"/>
    <property type="evidence" value="ECO:0007669"/>
    <property type="project" value="TreeGrafter"/>
</dbReference>
<dbReference type="SUPFAM" id="SSF53335">
    <property type="entry name" value="S-adenosyl-L-methionine-dependent methyltransferases"/>
    <property type="match status" value="1"/>
</dbReference>
<dbReference type="Gene3D" id="1.10.10.1830">
    <property type="entry name" value="Non-ribosomal peptide synthase, adenylation domain"/>
    <property type="match status" value="1"/>
</dbReference>
<keyword evidence="7 10" id="KW-0436">Ligase</keyword>
<evidence type="ECO:0000256" key="5">
    <source>
        <dbReference type="ARBA" id="ARBA00022450"/>
    </source>
</evidence>
<dbReference type="InterPro" id="IPR041464">
    <property type="entry name" value="TubC_N"/>
</dbReference>
<dbReference type="InterPro" id="IPR001242">
    <property type="entry name" value="Condensation_dom"/>
</dbReference>
<organism evidence="10 11">
    <name type="scientific">Streptomyces hundungensis</name>
    <dbReference type="NCBI Taxonomy" id="1077946"/>
    <lineage>
        <taxon>Bacteria</taxon>
        <taxon>Bacillati</taxon>
        <taxon>Actinomycetota</taxon>
        <taxon>Actinomycetes</taxon>
        <taxon>Kitasatosporales</taxon>
        <taxon>Streptomycetaceae</taxon>
        <taxon>Streptomyces</taxon>
    </lineage>
</organism>
<dbReference type="CDD" id="cd02440">
    <property type="entry name" value="AdoMet_MTases"/>
    <property type="match status" value="1"/>
</dbReference>
<dbReference type="KEGG" id="shun:DWB77_06824"/>
<dbReference type="CDD" id="cd12114">
    <property type="entry name" value="A_NRPS_TlmIV_like"/>
    <property type="match status" value="1"/>
</dbReference>
<comment type="pathway">
    <text evidence="2">Siderophore biosynthesis; mycobactin biosynthesis.</text>
</comment>
<evidence type="ECO:0000256" key="2">
    <source>
        <dbReference type="ARBA" id="ARBA00005102"/>
    </source>
</evidence>
<dbReference type="InterPro" id="IPR023213">
    <property type="entry name" value="CAT-like_dom_sf"/>
</dbReference>
<dbReference type="InterPro" id="IPR009081">
    <property type="entry name" value="PP-bd_ACP"/>
</dbReference>
<dbReference type="SUPFAM" id="SSF52777">
    <property type="entry name" value="CoA-dependent acyltransferases"/>
    <property type="match status" value="2"/>
</dbReference>
<accession>A0A387HRS6</accession>
<dbReference type="SUPFAM" id="SSF47336">
    <property type="entry name" value="ACP-like"/>
    <property type="match status" value="1"/>
</dbReference>
<dbReference type="FunFam" id="3.40.50.12780:FF:000012">
    <property type="entry name" value="Non-ribosomal peptide synthetase"/>
    <property type="match status" value="1"/>
</dbReference>
<dbReference type="SUPFAM" id="SSF53474">
    <property type="entry name" value="alpha/beta-Hydrolases"/>
    <property type="match status" value="1"/>
</dbReference>
<dbReference type="PANTHER" id="PTHR45527">
    <property type="entry name" value="NONRIBOSOMAL PEPTIDE SYNTHETASE"/>
    <property type="match status" value="1"/>
</dbReference>
<dbReference type="InterPro" id="IPR020459">
    <property type="entry name" value="AMP-binding"/>
</dbReference>
<dbReference type="NCBIfam" id="TIGR01733">
    <property type="entry name" value="AA-adenyl-dom"/>
    <property type="match status" value="1"/>
</dbReference>
<dbReference type="InterPro" id="IPR020845">
    <property type="entry name" value="AMP-binding_CS"/>
</dbReference>
<dbReference type="Pfam" id="PF18563">
    <property type="entry name" value="TubC_N"/>
    <property type="match status" value="1"/>
</dbReference>
<dbReference type="Pfam" id="PF00550">
    <property type="entry name" value="PP-binding"/>
    <property type="match status" value="1"/>
</dbReference>
<sequence length="1821" mass="197328">MNIAGLLAELEAAGVELWEESGRLRFRAPQGALTEERRETLRAHKEQVLEQLREERTRTTVVHHPEDRHTPFPLTDVQTAYLLGRKDLFAYGGVACHAYGELRFTTLDPARMEQAWQRLVERHDMLRAVVDEEGSQRVLAAVAPYRIEVTDVRSATPARAAEALAEQRAALDHQIRPAGAWPLFALRATLFADHALLHVSLDFLIADYVSINLLLDELRTLYADPAAALPELPVTFRDYLLAERGLRASSRYERDRAYWLDRVEDLPPAPAFPMRDGPAAEGPARFTRHRMTLSRPRWQALRDTAAARGLTPSGAVLAAYAEVIGRWSNRRRFTLDLTLLNRLPLHPQVGSLVGDFTSVELLEVDRSSGATFAERGTRLLGRLFEDLDHRLFTGVEVMREIARRRGQDAALMPVVFTSAIGLGDAASAPADDSEGRLVHGISQTPQVWIDCQVMEDRDGLSLNWDVREGVLADGVVDAMFASFRALVERMACDSAVWDEAAPTELPAEQVARRAAANATEAPLPEALLHEGVFAAAARAPESPAVICGDTVLTHGELAARAHAVARALTETGHGPGDLVAVVMDKSWEQVAAVLGILLAGAVYVPIDTHQPEARRERMLRDAKIGCALVRSERTALPEGVTALDVGALAAVPTAPVVRLRDPDDLAYVIYTSGSTGSPKGVMISHRGAVNTIEDINRRFSVGSGDRVLALANLGFDLSVYDVFGVLAAGGALVLPDPDRRADPSHWADLAARHGVTLWNSVPAQLHMVNEYLTTDPMPLPSLRLALLSGDWIPVSLPDSIRAKVPGLAVVSLGGATEASIWSILHPIDEVTPGLPSIPYGRPLTNQRFHVLDEEMEPCPDLVAGELYIAGAGLALGYLGDEDRTAERFLTHPRTGERLYRTGDLGRYLPDGEIEFLGRDDRQVKIRGHRIETAEVEAAVRSHPAVADCVVLVDGERPWERRLMAFAETARTPAGGAALDGALVEAVTADGEEVRAGVDAEQVVGFARRLDEAALLAMMDVLQSSGLFATDRERHALDTILGSAGVAPKHHRLVRRWLAALEREGYVERSPEDGHYLALRRAEPGAVDEAWLRVDEALPTAQDGSELLNYFRTATAHLPQLLRDEQDPVQLLFPEGRLEIQEAAYTEGFLNSYLNRVATSVVQRIAQEHAPRGTLRLLEVGAGVGGVSVEAVPRLAGGDCSYLFTDVSQFFLNKAAERFADFPWVTYQLFDMNEEYRPQGIEPNSLDVILCGNVMHYSRDASVVLDRMREMLAPGGWLIFIETTRDNYQILTSMEFLFDATAGDFEDVRKGADQTFVTRDQWLELIEGAGGETVVCLPGTDDPLSTIGMHVFAVRFKRDRVPTNAADVLGHVAERLPEEMVPAHLQLVDALPLTDNGKTDRRALASWLLPRGAVEQRAAGGGLVPMSDLEQRVRAAWCTVLGTTAVGREETFYEAGGDSLLAAQVVGVLREEVAEAKHTFFDELLREVLGGASVARLAALLSTGGIEGEQMAAQESATPPPGAFLGGGDDAWVWATCAEGFGTAERYAALCAPLEDAGPLLDLSANHPLTDYAGTAPDVLIERVAHDRARTLRATGHSRFRLVGAHVGGVLAAETARLLAEGGAEVDLTVISSYPLPAVVEDDAFAEYLFALGAGLDPMALGLPDDALAGPALAHLLATTPGRVPQGAPAQLGGAHREFTDAFARYAARPEQERTELLAAALATDPATLGPRITAGRALADAAATHHPEPYTGDLTLVAHTEEIALWPTLRADMTAWWSAGCLGEVRRLDAPGTHFSCLAPGRAARIAALLAEARTDKENQA</sequence>
<evidence type="ECO:0000256" key="8">
    <source>
        <dbReference type="ARBA" id="ARBA00033440"/>
    </source>
</evidence>
<protein>
    <recommendedName>
        <fullName evidence="4">Phenyloxazoline synthase MbtB</fullName>
    </recommendedName>
    <alternativeName>
        <fullName evidence="8">Mycobactin synthetase protein B</fullName>
    </alternativeName>
</protein>
<dbReference type="GO" id="GO:0009403">
    <property type="term" value="P:toxin biosynthetic process"/>
    <property type="evidence" value="ECO:0007669"/>
    <property type="project" value="UniProtKB-ARBA"/>
</dbReference>
<evidence type="ECO:0000256" key="1">
    <source>
        <dbReference type="ARBA" id="ARBA00001957"/>
    </source>
</evidence>
<evidence type="ECO:0000259" key="9">
    <source>
        <dbReference type="PROSITE" id="PS50075"/>
    </source>
</evidence>
<dbReference type="PANTHER" id="PTHR45527:SF10">
    <property type="entry name" value="PYOCHELIN SYNTHASE PCHF"/>
    <property type="match status" value="1"/>
</dbReference>
<dbReference type="Pfam" id="PF08242">
    <property type="entry name" value="Methyltransf_12"/>
    <property type="match status" value="1"/>
</dbReference>
<dbReference type="OrthoDB" id="2472181at2"/>
<dbReference type="Gene3D" id="2.30.38.10">
    <property type="entry name" value="Luciferase, Domain 3"/>
    <property type="match status" value="1"/>
</dbReference>
<dbReference type="RefSeq" id="WP_120726113.1">
    <property type="nucleotide sequence ID" value="NZ_CP032698.1"/>
</dbReference>
<dbReference type="FunFam" id="2.30.38.10:FF:000001">
    <property type="entry name" value="Non-ribosomal peptide synthetase PvdI"/>
    <property type="match status" value="1"/>
</dbReference>
<dbReference type="InterPro" id="IPR057737">
    <property type="entry name" value="Condensation_MtbB-like"/>
</dbReference>
<dbReference type="InterPro" id="IPR045851">
    <property type="entry name" value="AMP-bd_C_sf"/>
</dbReference>
<dbReference type="Gene3D" id="1.10.1200.10">
    <property type="entry name" value="ACP-like"/>
    <property type="match status" value="1"/>
</dbReference>
<comment type="cofactor">
    <cofactor evidence="1">
        <name>pantetheine 4'-phosphate</name>
        <dbReference type="ChEBI" id="CHEBI:47942"/>
    </cofactor>
</comment>
<dbReference type="SUPFAM" id="SSF56801">
    <property type="entry name" value="Acetyl-CoA synthetase-like"/>
    <property type="match status" value="1"/>
</dbReference>
<dbReference type="Gene3D" id="3.40.50.150">
    <property type="entry name" value="Vaccinia Virus protein VP39"/>
    <property type="match status" value="1"/>
</dbReference>
<dbReference type="PROSITE" id="PS50075">
    <property type="entry name" value="CARRIER"/>
    <property type="match status" value="1"/>
</dbReference>
<dbReference type="CDD" id="cd19535">
    <property type="entry name" value="Cyc_NRPS"/>
    <property type="match status" value="1"/>
</dbReference>
<evidence type="ECO:0000313" key="10">
    <source>
        <dbReference type="EMBL" id="AYG84610.1"/>
    </source>
</evidence>
<dbReference type="InterPro" id="IPR036736">
    <property type="entry name" value="ACP-like_sf"/>
</dbReference>
<dbReference type="GO" id="GO:0043041">
    <property type="term" value="P:amino acid activation for nonribosomal peptide biosynthetic process"/>
    <property type="evidence" value="ECO:0007669"/>
    <property type="project" value="TreeGrafter"/>
</dbReference>
<evidence type="ECO:0000256" key="6">
    <source>
        <dbReference type="ARBA" id="ARBA00022553"/>
    </source>
</evidence>
<dbReference type="PROSITE" id="PS00455">
    <property type="entry name" value="AMP_BINDING"/>
    <property type="match status" value="1"/>
</dbReference>
<evidence type="ECO:0000256" key="3">
    <source>
        <dbReference type="ARBA" id="ARBA00007380"/>
    </source>
</evidence>
<dbReference type="FunFam" id="3.30.559.10:FF:000023">
    <property type="entry name" value="Non-ribosomal peptide synthetase"/>
    <property type="match status" value="1"/>
</dbReference>
<dbReference type="Gene3D" id="3.30.300.30">
    <property type="match status" value="2"/>
</dbReference>
<keyword evidence="6" id="KW-0597">Phosphoprotein</keyword>
<dbReference type="GO" id="GO:0016874">
    <property type="term" value="F:ligase activity"/>
    <property type="evidence" value="ECO:0007669"/>
    <property type="project" value="UniProtKB-KW"/>
</dbReference>
<dbReference type="Pfam" id="PF00501">
    <property type="entry name" value="AMP-binding"/>
    <property type="match status" value="1"/>
</dbReference>
<proteinExistence type="inferred from homology"/>
<keyword evidence="5" id="KW-0596">Phosphopantetheine</keyword>
<dbReference type="InterPro" id="IPR013217">
    <property type="entry name" value="Methyltransf_12"/>
</dbReference>
<evidence type="ECO:0000256" key="7">
    <source>
        <dbReference type="ARBA" id="ARBA00022598"/>
    </source>
</evidence>
<dbReference type="Gene3D" id="3.40.50.980">
    <property type="match status" value="2"/>
</dbReference>
<dbReference type="GO" id="GO:0031177">
    <property type="term" value="F:phosphopantetheine binding"/>
    <property type="evidence" value="ECO:0007669"/>
    <property type="project" value="TreeGrafter"/>
</dbReference>
<feature type="domain" description="Carrier" evidence="9">
    <location>
        <begin position="1423"/>
        <end position="1504"/>
    </location>
</feature>
<dbReference type="InterPro" id="IPR029063">
    <property type="entry name" value="SAM-dependent_MTases_sf"/>
</dbReference>
<dbReference type="InterPro" id="IPR000873">
    <property type="entry name" value="AMP-dep_synth/lig_dom"/>
</dbReference>
<dbReference type="InterPro" id="IPR029058">
    <property type="entry name" value="AB_hydrolase_fold"/>
</dbReference>
<dbReference type="Gene3D" id="3.40.50.1820">
    <property type="entry name" value="alpha/beta hydrolase"/>
    <property type="match status" value="1"/>
</dbReference>
<evidence type="ECO:0000313" key="11">
    <source>
        <dbReference type="Proteomes" id="UP000271554"/>
    </source>
</evidence>
<dbReference type="Gene3D" id="3.30.559.30">
    <property type="entry name" value="Nonribosomal peptide synthetase, condensation domain"/>
    <property type="match status" value="1"/>
</dbReference>
<dbReference type="InterPro" id="IPR010071">
    <property type="entry name" value="AA_adenyl_dom"/>
</dbReference>
<dbReference type="FunFam" id="3.30.559.30:FF:000006">
    <property type="entry name" value="Yersiniabactin polyketide/non-ribosomal peptide synthetase"/>
    <property type="match status" value="1"/>
</dbReference>
<dbReference type="GO" id="GO:0005737">
    <property type="term" value="C:cytoplasm"/>
    <property type="evidence" value="ECO:0007669"/>
    <property type="project" value="TreeGrafter"/>
</dbReference>
<dbReference type="Proteomes" id="UP000271554">
    <property type="component" value="Chromosome"/>
</dbReference>
<gene>
    <name evidence="10" type="primary">mbtB_1</name>
    <name evidence="10" type="ORF">DWB77_06824</name>
</gene>
<dbReference type="InterPro" id="IPR044894">
    <property type="entry name" value="TubC_N_sf"/>
</dbReference>
<reference evidence="10 11" key="1">
    <citation type="submission" date="2018-10" db="EMBL/GenBank/DDBJ databases">
        <title>Relationship between Morphology and Antimicrobial Activity in Streptomyces.</title>
        <authorList>
            <person name="Kang H.J."/>
            <person name="Kim S.B."/>
        </authorList>
    </citation>
    <scope>NUCLEOTIDE SEQUENCE [LARGE SCALE GENOMIC DNA]</scope>
    <source>
        <strain evidence="10 11">BH38</strain>
    </source>
</reference>
<name>A0A387HRS6_9ACTN</name>
<dbReference type="Gene3D" id="3.30.559.10">
    <property type="entry name" value="Chloramphenicol acetyltransferase-like domain"/>
    <property type="match status" value="1"/>
</dbReference>
<keyword evidence="11" id="KW-1185">Reference proteome</keyword>
<dbReference type="Pfam" id="PF00668">
    <property type="entry name" value="Condensation"/>
    <property type="match status" value="1"/>
</dbReference>
<comment type="similarity">
    <text evidence="3">Belongs to the ATP-dependent AMP-binding enzyme family. MbtB subfamily.</text>
</comment>
<dbReference type="PRINTS" id="PR00154">
    <property type="entry name" value="AMPBINDING"/>
</dbReference>
<dbReference type="EMBL" id="CP032698">
    <property type="protein sequence ID" value="AYG84610.1"/>
    <property type="molecule type" value="Genomic_DNA"/>
</dbReference>